<evidence type="ECO:0000256" key="2">
    <source>
        <dbReference type="ARBA" id="ARBA00022701"/>
    </source>
</evidence>
<keyword evidence="7" id="KW-1185">Reference proteome</keyword>
<dbReference type="GO" id="GO:0005525">
    <property type="term" value="F:GTP binding"/>
    <property type="evidence" value="ECO:0007669"/>
    <property type="project" value="UniProtKB-KW"/>
</dbReference>
<feature type="domain" description="Tubulin/FtsZ GTPase" evidence="5">
    <location>
        <begin position="144"/>
        <end position="321"/>
    </location>
</feature>
<dbReference type="GO" id="GO:0007017">
    <property type="term" value="P:microtubule-based process"/>
    <property type="evidence" value="ECO:0007669"/>
    <property type="project" value="InterPro"/>
</dbReference>
<dbReference type="InterPro" id="IPR017975">
    <property type="entry name" value="Tubulin_CS"/>
</dbReference>
<dbReference type="AlphaFoldDB" id="A0A8S1XSR7"/>
<dbReference type="InterPro" id="IPR003008">
    <property type="entry name" value="Tubulin_FtsZ_GTPase"/>
</dbReference>
<sequence length="322" mass="37543">MKNSRMLKEMPIYCQIAFEGHPFLLQCWLQFGNNWQFLYIYLRRQHNYVEELCDDGNHLIYDGYSCQFQCQEECADCQPGNFEMVQNEWQIISFQQFVVQDYNSLFNNIMTSSAIPLHLEGAEVMIGDALWKLYEKEESDINVKGYIYNENENNHYPLALFVDSDDQMINKVKKYQSIKYRSRKEDASNNYCRGYFALGKELINQKNKQKVLTDQINITSALSGGTGSGFATYLLKKISIEYGRKTQKNAFLVYPSQKMSNNIVDFYNIILSTELTSDLCGSVVMLDNQQMYETIDSQIGLDSVYYTHLNNLILQLITSYTY</sequence>
<evidence type="ECO:0000256" key="4">
    <source>
        <dbReference type="ARBA" id="ARBA00023134"/>
    </source>
</evidence>
<dbReference type="PANTHER" id="PTHR11588">
    <property type="entry name" value="TUBULIN"/>
    <property type="match status" value="1"/>
</dbReference>
<keyword evidence="3" id="KW-0547">Nucleotide-binding</keyword>
<comment type="similarity">
    <text evidence="1">Belongs to the tubulin family.</text>
</comment>
<dbReference type="Pfam" id="PF00091">
    <property type="entry name" value="Tubulin"/>
    <property type="match status" value="1"/>
</dbReference>
<dbReference type="GO" id="GO:0005874">
    <property type="term" value="C:microtubule"/>
    <property type="evidence" value="ECO:0007669"/>
    <property type="project" value="UniProtKB-KW"/>
</dbReference>
<accession>A0A8S1XSR7</accession>
<evidence type="ECO:0000256" key="3">
    <source>
        <dbReference type="ARBA" id="ARBA00022741"/>
    </source>
</evidence>
<organism evidence="6 7">
    <name type="scientific">Paramecium octaurelia</name>
    <dbReference type="NCBI Taxonomy" id="43137"/>
    <lineage>
        <taxon>Eukaryota</taxon>
        <taxon>Sar</taxon>
        <taxon>Alveolata</taxon>
        <taxon>Ciliophora</taxon>
        <taxon>Intramacronucleata</taxon>
        <taxon>Oligohymenophorea</taxon>
        <taxon>Peniculida</taxon>
        <taxon>Parameciidae</taxon>
        <taxon>Paramecium</taxon>
    </lineage>
</organism>
<keyword evidence="4" id="KW-0342">GTP-binding</keyword>
<evidence type="ECO:0000313" key="7">
    <source>
        <dbReference type="Proteomes" id="UP000683925"/>
    </source>
</evidence>
<reference evidence="6" key="1">
    <citation type="submission" date="2021-01" db="EMBL/GenBank/DDBJ databases">
        <authorList>
            <consortium name="Genoscope - CEA"/>
            <person name="William W."/>
        </authorList>
    </citation>
    <scope>NUCLEOTIDE SEQUENCE</scope>
</reference>
<protein>
    <recommendedName>
        <fullName evidence="5">Tubulin/FtsZ GTPase domain-containing protein</fullName>
    </recommendedName>
</protein>
<gene>
    <name evidence="6" type="ORF">POCTA_138.1.T1310199</name>
</gene>
<proteinExistence type="inferred from homology"/>
<keyword evidence="2" id="KW-0493">Microtubule</keyword>
<name>A0A8S1XSR7_PAROT</name>
<evidence type="ECO:0000256" key="1">
    <source>
        <dbReference type="ARBA" id="ARBA00009636"/>
    </source>
</evidence>
<evidence type="ECO:0000259" key="5">
    <source>
        <dbReference type="SMART" id="SM00864"/>
    </source>
</evidence>
<comment type="caution">
    <text evidence="6">The sequence shown here is derived from an EMBL/GenBank/DDBJ whole genome shotgun (WGS) entry which is preliminary data.</text>
</comment>
<dbReference type="SMART" id="SM00864">
    <property type="entry name" value="Tubulin"/>
    <property type="match status" value="1"/>
</dbReference>
<dbReference type="InterPro" id="IPR000217">
    <property type="entry name" value="Tubulin"/>
</dbReference>
<dbReference type="EMBL" id="CAJJDP010000131">
    <property type="protein sequence ID" value="CAD8204120.1"/>
    <property type="molecule type" value="Genomic_DNA"/>
</dbReference>
<evidence type="ECO:0000313" key="6">
    <source>
        <dbReference type="EMBL" id="CAD8204120.1"/>
    </source>
</evidence>
<dbReference type="Proteomes" id="UP000683925">
    <property type="component" value="Unassembled WGS sequence"/>
</dbReference>
<dbReference type="PROSITE" id="PS00227">
    <property type="entry name" value="TUBULIN"/>
    <property type="match status" value="1"/>
</dbReference>